<dbReference type="AlphaFoldDB" id="A0AAD5PA42"/>
<feature type="domain" description="RNA polymerase III subunit RPC82-related helix-turn-helix" evidence="4">
    <location>
        <begin position="7"/>
        <end position="65"/>
    </location>
</feature>
<dbReference type="InterPro" id="IPR039748">
    <property type="entry name" value="RPC3"/>
</dbReference>
<comment type="subcellular location">
    <subcellularLocation>
        <location evidence="3">Nucleus</location>
    </subcellularLocation>
</comment>
<comment type="subunit">
    <text evidence="3">Component of the RNA polymerase III (Pol III) complex consisting of 17 subunits.</text>
</comment>
<reference evidence="5" key="1">
    <citation type="journal article" date="2022" name="IScience">
        <title>Evolution of zygomycete secretomes and the origins of terrestrial fungal ecologies.</title>
        <authorList>
            <person name="Chang Y."/>
            <person name="Wang Y."/>
            <person name="Mondo S."/>
            <person name="Ahrendt S."/>
            <person name="Andreopoulos W."/>
            <person name="Barry K."/>
            <person name="Beard J."/>
            <person name="Benny G.L."/>
            <person name="Blankenship S."/>
            <person name="Bonito G."/>
            <person name="Cuomo C."/>
            <person name="Desiro A."/>
            <person name="Gervers K.A."/>
            <person name="Hundley H."/>
            <person name="Kuo A."/>
            <person name="LaButti K."/>
            <person name="Lang B.F."/>
            <person name="Lipzen A."/>
            <person name="O'Donnell K."/>
            <person name="Pangilinan J."/>
            <person name="Reynolds N."/>
            <person name="Sandor L."/>
            <person name="Smith M.E."/>
            <person name="Tsang A."/>
            <person name="Grigoriev I.V."/>
            <person name="Stajich J.E."/>
            <person name="Spatafora J.W."/>
        </authorList>
    </citation>
    <scope>NUCLEOTIDE SEQUENCE</scope>
    <source>
        <strain evidence="5">RSA 2281</strain>
    </source>
</reference>
<sequence>MSFRARLCRELVQEDFGDFPAKVTHQLLLKGRLSLHDIVRFTKLTQRQVRESLVTLIHHGIVYFTEPLEGQREPTYYQVEPVPVMMRLRIGSIMRVSEEQFGKEASTICKLLYVNGRLRLQDLREWVAENDGKPKTSMGKILPSFQNGYNQ</sequence>
<dbReference type="Pfam" id="PF08221">
    <property type="entry name" value="HTH_9"/>
    <property type="match status" value="1"/>
</dbReference>
<dbReference type="EMBL" id="JAIXMP010000029">
    <property type="protein sequence ID" value="KAI9251907.1"/>
    <property type="molecule type" value="Genomic_DNA"/>
</dbReference>
<comment type="similarity">
    <text evidence="1 3">Belongs to the RNA polymerase beta chain family.</text>
</comment>
<dbReference type="InterPro" id="IPR013197">
    <property type="entry name" value="RNA_pol_III_RPC82-rel_HTH"/>
</dbReference>
<proteinExistence type="inferred from homology"/>
<evidence type="ECO:0000256" key="1">
    <source>
        <dbReference type="ARBA" id="ARBA00006835"/>
    </source>
</evidence>
<keyword evidence="6" id="KW-1185">Reference proteome</keyword>
<dbReference type="SUPFAM" id="SSF46785">
    <property type="entry name" value="Winged helix' DNA-binding domain"/>
    <property type="match status" value="1"/>
</dbReference>
<accession>A0AAD5PA42</accession>
<name>A0AAD5PA42_9FUNG</name>
<protein>
    <recommendedName>
        <fullName evidence="2 3">DNA-directed RNA polymerase III subunit RPC3</fullName>
        <shortName evidence="3">RNA polymerase III subunit C3</shortName>
    </recommendedName>
</protein>
<organism evidence="5 6">
    <name type="scientific">Phascolomyces articulosus</name>
    <dbReference type="NCBI Taxonomy" id="60185"/>
    <lineage>
        <taxon>Eukaryota</taxon>
        <taxon>Fungi</taxon>
        <taxon>Fungi incertae sedis</taxon>
        <taxon>Mucoromycota</taxon>
        <taxon>Mucoromycotina</taxon>
        <taxon>Mucoromycetes</taxon>
        <taxon>Mucorales</taxon>
        <taxon>Lichtheimiaceae</taxon>
        <taxon>Phascolomyces</taxon>
    </lineage>
</organism>
<evidence type="ECO:0000256" key="3">
    <source>
        <dbReference type="RuleBase" id="RU367076"/>
    </source>
</evidence>
<evidence type="ECO:0000313" key="6">
    <source>
        <dbReference type="Proteomes" id="UP001209540"/>
    </source>
</evidence>
<dbReference type="InterPro" id="IPR036390">
    <property type="entry name" value="WH_DNA-bd_sf"/>
</dbReference>
<dbReference type="Proteomes" id="UP001209540">
    <property type="component" value="Unassembled WGS sequence"/>
</dbReference>
<keyword evidence="3" id="KW-0240">DNA-directed RNA polymerase</keyword>
<keyword evidence="3" id="KW-0804">Transcription</keyword>
<evidence type="ECO:0000259" key="4">
    <source>
        <dbReference type="Pfam" id="PF08221"/>
    </source>
</evidence>
<keyword evidence="3" id="KW-0539">Nucleus</keyword>
<comment type="caution">
    <text evidence="5">The sequence shown here is derived from an EMBL/GenBank/DDBJ whole genome shotgun (WGS) entry which is preliminary data.</text>
</comment>
<gene>
    <name evidence="5" type="ORF">BDA99DRAFT_185570</name>
</gene>
<evidence type="ECO:0000313" key="5">
    <source>
        <dbReference type="EMBL" id="KAI9251907.1"/>
    </source>
</evidence>
<dbReference type="Gene3D" id="1.10.10.10">
    <property type="entry name" value="Winged helix-like DNA-binding domain superfamily/Winged helix DNA-binding domain"/>
    <property type="match status" value="2"/>
</dbReference>
<evidence type="ECO:0000256" key="2">
    <source>
        <dbReference type="ARBA" id="ARBA00016689"/>
    </source>
</evidence>
<dbReference type="PANTHER" id="PTHR12949:SF0">
    <property type="entry name" value="DNA-DIRECTED RNA POLYMERASE III SUBUNIT RPC3"/>
    <property type="match status" value="1"/>
</dbReference>
<comment type="function">
    <text evidence="3">DNA-dependent RNA polymerase catalyzes the transcription of DNA into RNA using the four ribonucleoside triphosphates as substrates. Specific core component of RNA polymerase III which synthesizes small RNAs, such as 5S rRNA and tRNAs.</text>
</comment>
<dbReference type="PANTHER" id="PTHR12949">
    <property type="entry name" value="RNA POLYMERASE III DNA DIRECTED -RELATED"/>
    <property type="match status" value="1"/>
</dbReference>
<dbReference type="GO" id="GO:0003697">
    <property type="term" value="F:single-stranded DNA binding"/>
    <property type="evidence" value="ECO:0007669"/>
    <property type="project" value="UniProtKB-UniRule"/>
</dbReference>
<dbReference type="InterPro" id="IPR036388">
    <property type="entry name" value="WH-like_DNA-bd_sf"/>
</dbReference>
<reference evidence="5" key="2">
    <citation type="submission" date="2023-02" db="EMBL/GenBank/DDBJ databases">
        <authorList>
            <consortium name="DOE Joint Genome Institute"/>
            <person name="Mondo S.J."/>
            <person name="Chang Y."/>
            <person name="Wang Y."/>
            <person name="Ahrendt S."/>
            <person name="Andreopoulos W."/>
            <person name="Barry K."/>
            <person name="Beard J."/>
            <person name="Benny G.L."/>
            <person name="Blankenship S."/>
            <person name="Bonito G."/>
            <person name="Cuomo C."/>
            <person name="Desiro A."/>
            <person name="Gervers K.A."/>
            <person name="Hundley H."/>
            <person name="Kuo A."/>
            <person name="LaButti K."/>
            <person name="Lang B.F."/>
            <person name="Lipzen A."/>
            <person name="O'Donnell K."/>
            <person name="Pangilinan J."/>
            <person name="Reynolds N."/>
            <person name="Sandor L."/>
            <person name="Smith M.W."/>
            <person name="Tsang A."/>
            <person name="Grigoriev I.V."/>
            <person name="Stajich J.E."/>
            <person name="Spatafora J.W."/>
        </authorList>
    </citation>
    <scope>NUCLEOTIDE SEQUENCE</scope>
    <source>
        <strain evidence="5">RSA 2281</strain>
    </source>
</reference>
<dbReference type="GO" id="GO:0005666">
    <property type="term" value="C:RNA polymerase III complex"/>
    <property type="evidence" value="ECO:0007669"/>
    <property type="project" value="UniProtKB-UniRule"/>
</dbReference>